<evidence type="ECO:0000313" key="2">
    <source>
        <dbReference type="Proteomes" id="UP000815325"/>
    </source>
</evidence>
<dbReference type="PANTHER" id="PTHR47763">
    <property type="entry name" value="ALPHA-PROTEIN KINASE VWKA"/>
    <property type="match status" value="1"/>
</dbReference>
<keyword evidence="2" id="KW-1185">Reference proteome</keyword>
<gene>
    <name evidence="1" type="ORF">DUNSADRAFT_14510</name>
</gene>
<protein>
    <recommendedName>
        <fullName evidence="3">VWFA domain-containing protein</fullName>
    </recommendedName>
</protein>
<name>A0ABQ7G7C6_DUNSA</name>
<dbReference type="Proteomes" id="UP000815325">
    <property type="component" value="Unassembled WGS sequence"/>
</dbReference>
<sequence>MGHVPNVASIADSVNSRPEAITLSKGVSVTRAKQPVYDSAYKGEQINKDLRLRSVDVLFILDATMSMQPVMDVTKSKIKEIATQIMKSDGYELRVGYVAYRDFDIEPGAQFLPFTYDLKAFVSSVEAVEAHSRCKGQLDEPEDVFTGLEMALGMDWKSRVRAVIHIGDAPAHGKAFHDFGPGRDNFINGDPEGRNLKDMLRFLRVDCKVGLYMFLQVPSPRKTIDTKKMVAAFKEAAAADEWIQDKELHEMQEDFVSGVLDAVHSSIVRSKSGC</sequence>
<dbReference type="EMBL" id="MU070035">
    <property type="protein sequence ID" value="KAF5830507.1"/>
    <property type="molecule type" value="Genomic_DNA"/>
</dbReference>
<reference evidence="1" key="1">
    <citation type="submission" date="2017-08" db="EMBL/GenBank/DDBJ databases">
        <authorList>
            <person name="Polle J.E."/>
            <person name="Barry K."/>
            <person name="Cushman J."/>
            <person name="Schmutz J."/>
            <person name="Tran D."/>
            <person name="Hathwaick L.T."/>
            <person name="Yim W.C."/>
            <person name="Jenkins J."/>
            <person name="Mckie-Krisberg Z.M."/>
            <person name="Prochnik S."/>
            <person name="Lindquist E."/>
            <person name="Dockter R.B."/>
            <person name="Adam C."/>
            <person name="Molina H."/>
            <person name="Bunkerborg J."/>
            <person name="Jin E."/>
            <person name="Buchheim M."/>
            <person name="Magnuson J."/>
        </authorList>
    </citation>
    <scope>NUCLEOTIDE SEQUENCE</scope>
    <source>
        <strain evidence="1">CCAP 19/18</strain>
    </source>
</reference>
<dbReference type="SUPFAM" id="SSF53300">
    <property type="entry name" value="vWA-like"/>
    <property type="match status" value="1"/>
</dbReference>
<evidence type="ECO:0008006" key="3">
    <source>
        <dbReference type="Google" id="ProtNLM"/>
    </source>
</evidence>
<proteinExistence type="predicted"/>
<dbReference type="PANTHER" id="PTHR47763:SF4">
    <property type="entry name" value="ALPHA-PROTEIN KINASE VWKA"/>
    <property type="match status" value="1"/>
</dbReference>
<comment type="caution">
    <text evidence="1">The sequence shown here is derived from an EMBL/GenBank/DDBJ whole genome shotgun (WGS) entry which is preliminary data.</text>
</comment>
<organism evidence="1 2">
    <name type="scientific">Dunaliella salina</name>
    <name type="common">Green alga</name>
    <name type="synonym">Protococcus salinus</name>
    <dbReference type="NCBI Taxonomy" id="3046"/>
    <lineage>
        <taxon>Eukaryota</taxon>
        <taxon>Viridiplantae</taxon>
        <taxon>Chlorophyta</taxon>
        <taxon>core chlorophytes</taxon>
        <taxon>Chlorophyceae</taxon>
        <taxon>CS clade</taxon>
        <taxon>Chlamydomonadales</taxon>
        <taxon>Dunaliellaceae</taxon>
        <taxon>Dunaliella</taxon>
    </lineage>
</organism>
<dbReference type="InterPro" id="IPR036465">
    <property type="entry name" value="vWFA_dom_sf"/>
</dbReference>
<dbReference type="Gene3D" id="3.40.50.410">
    <property type="entry name" value="von Willebrand factor, type A domain"/>
    <property type="match status" value="1"/>
</dbReference>
<evidence type="ECO:0000313" key="1">
    <source>
        <dbReference type="EMBL" id="KAF5830507.1"/>
    </source>
</evidence>
<accession>A0ABQ7G7C6</accession>
<dbReference type="InterPro" id="IPR052969">
    <property type="entry name" value="Thr-specific_kinase-like"/>
</dbReference>